<gene>
    <name evidence="1" type="ORF">COV01_01940</name>
</gene>
<name>A0A2M8LCA5_9BACT</name>
<evidence type="ECO:0000313" key="2">
    <source>
        <dbReference type="Proteomes" id="UP000228700"/>
    </source>
</evidence>
<dbReference type="EMBL" id="PFEQ01000009">
    <property type="protein sequence ID" value="PJE74235.1"/>
    <property type="molecule type" value="Genomic_DNA"/>
</dbReference>
<dbReference type="Proteomes" id="UP000228700">
    <property type="component" value="Unassembled WGS sequence"/>
</dbReference>
<proteinExistence type="predicted"/>
<protein>
    <submittedName>
        <fullName evidence="1">Uncharacterized protein</fullName>
    </submittedName>
</protein>
<sequence>MYSLSKKDATQLKEAGTSFKVIVPLETLRSECDSDILKELFVGMLDLAIRYTESVLRWQRLIEESGASFDEPGTRQAIEDVRTSVHDAFNDHVNILSRMMARTGKKNQWRSQIGDSRAALGRFALTLSFEYIRQMEKKGGVS</sequence>
<accession>A0A2M8LCA5</accession>
<comment type="caution">
    <text evidence="1">The sequence shown here is derived from an EMBL/GenBank/DDBJ whole genome shotgun (WGS) entry which is preliminary data.</text>
</comment>
<reference evidence="2" key="1">
    <citation type="submission" date="2017-09" db="EMBL/GenBank/DDBJ databases">
        <title>Depth-based differentiation of microbial function through sediment-hosted aquifers and enrichment of novel symbionts in the deep terrestrial subsurface.</title>
        <authorList>
            <person name="Probst A.J."/>
            <person name="Ladd B."/>
            <person name="Jarett J.K."/>
            <person name="Geller-Mcgrath D.E."/>
            <person name="Sieber C.M.K."/>
            <person name="Emerson J.B."/>
            <person name="Anantharaman K."/>
            <person name="Thomas B.C."/>
            <person name="Malmstrom R."/>
            <person name="Stieglmeier M."/>
            <person name="Klingl A."/>
            <person name="Woyke T."/>
            <person name="Ryan C.M."/>
            <person name="Banfield J.F."/>
        </authorList>
    </citation>
    <scope>NUCLEOTIDE SEQUENCE [LARGE SCALE GENOMIC DNA]</scope>
</reference>
<evidence type="ECO:0000313" key="1">
    <source>
        <dbReference type="EMBL" id="PJE74235.1"/>
    </source>
</evidence>
<dbReference type="AlphaFoldDB" id="A0A2M8LCA5"/>
<dbReference type="Gene3D" id="1.10.287.800">
    <property type="entry name" value="protein ne1242"/>
    <property type="match status" value="1"/>
</dbReference>
<organism evidence="1 2">
    <name type="scientific">Candidatus Taylorbacteria bacterium CG10_big_fil_rev_8_21_14_0_10_41_48</name>
    <dbReference type="NCBI Taxonomy" id="1975024"/>
    <lineage>
        <taxon>Bacteria</taxon>
        <taxon>Candidatus Tayloriibacteriota</taxon>
    </lineage>
</organism>